<reference evidence="1" key="1">
    <citation type="submission" date="2016-10" db="EMBL/GenBank/DDBJ databases">
        <title>Sequence of Gallionella enrichment culture.</title>
        <authorList>
            <person name="Poehlein A."/>
            <person name="Muehling M."/>
            <person name="Daniel R."/>
        </authorList>
    </citation>
    <scope>NUCLEOTIDE SEQUENCE</scope>
</reference>
<protein>
    <submittedName>
        <fullName evidence="1">Uncharacterized protein</fullName>
    </submittedName>
</protein>
<proteinExistence type="predicted"/>
<organism evidence="1">
    <name type="scientific">mine drainage metagenome</name>
    <dbReference type="NCBI Taxonomy" id="410659"/>
    <lineage>
        <taxon>unclassified sequences</taxon>
        <taxon>metagenomes</taxon>
        <taxon>ecological metagenomes</taxon>
    </lineage>
</organism>
<name>A0A1J5PPE1_9ZZZZ</name>
<comment type="caution">
    <text evidence="1">The sequence shown here is derived from an EMBL/GenBank/DDBJ whole genome shotgun (WGS) entry which is preliminary data.</text>
</comment>
<evidence type="ECO:0000313" key="1">
    <source>
        <dbReference type="EMBL" id="OIQ69452.1"/>
    </source>
</evidence>
<dbReference type="EMBL" id="MLJW01004721">
    <property type="protein sequence ID" value="OIQ69452.1"/>
    <property type="molecule type" value="Genomic_DNA"/>
</dbReference>
<gene>
    <name evidence="1" type="ORF">GALL_489490</name>
</gene>
<dbReference type="AlphaFoldDB" id="A0A1J5PPE1"/>
<accession>A0A1J5PPE1</accession>
<sequence>MLPGNMKRKQIEQVFVGRGCRDLKNPAVRRCPIACQGLDFTQAGNISEKFGDGISLVGLLELVDMNFKRSLRT</sequence>